<keyword evidence="4" id="KW-1185">Reference proteome</keyword>
<dbReference type="EMBL" id="AHAE01000069">
    <property type="protein sequence ID" value="EJZ81615.1"/>
    <property type="molecule type" value="Genomic_DNA"/>
</dbReference>
<protein>
    <recommendedName>
        <fullName evidence="5">DUF732 domain-containing protein</fullName>
    </recommendedName>
</protein>
<dbReference type="STRING" id="29321.AAV33_06865"/>
<feature type="compositionally biased region" description="Basic and acidic residues" evidence="1">
    <location>
        <begin position="52"/>
        <end position="62"/>
    </location>
</feature>
<reference evidence="3 4" key="1">
    <citation type="submission" date="2012-08" db="EMBL/GenBank/DDBJ databases">
        <title>The Genome Sequence of Turicella otitidis ATCC 51513.</title>
        <authorList>
            <consortium name="The Broad Institute Genome Sequencing Platform"/>
            <person name="Earl A."/>
            <person name="Ward D."/>
            <person name="Feldgarden M."/>
            <person name="Gevers D."/>
            <person name="Huys G."/>
            <person name="Walker B."/>
            <person name="Young S.K."/>
            <person name="Zeng Q."/>
            <person name="Gargeya S."/>
            <person name="Fitzgerald M."/>
            <person name="Haas B."/>
            <person name="Abouelleil A."/>
            <person name="Alvarado L."/>
            <person name="Arachchi H.M."/>
            <person name="Berlin A.M."/>
            <person name="Chapman S.B."/>
            <person name="Goldberg J."/>
            <person name="Griggs A."/>
            <person name="Gujja S."/>
            <person name="Hansen M."/>
            <person name="Howarth C."/>
            <person name="Imamovic A."/>
            <person name="Larimer J."/>
            <person name="McCowen C."/>
            <person name="Montmayeur A."/>
            <person name="Murphy C."/>
            <person name="Neiman D."/>
            <person name="Pearson M."/>
            <person name="Priest M."/>
            <person name="Roberts A."/>
            <person name="Saif S."/>
            <person name="Shea T."/>
            <person name="Sisk P."/>
            <person name="Sykes S."/>
            <person name="Wortman J."/>
            <person name="Nusbaum C."/>
            <person name="Birren B."/>
        </authorList>
    </citation>
    <scope>NUCLEOTIDE SEQUENCE [LARGE SCALE GENOMIC DNA]</scope>
    <source>
        <strain evidence="3 4">ATCC 51513</strain>
    </source>
</reference>
<gene>
    <name evidence="3" type="ORF">HMPREF9719_01436</name>
</gene>
<dbReference type="PROSITE" id="PS51257">
    <property type="entry name" value="PROKAR_LIPOPROTEIN"/>
    <property type="match status" value="1"/>
</dbReference>
<organism evidence="3 4">
    <name type="scientific">Corynebacterium otitidis ATCC 51513</name>
    <dbReference type="NCBI Taxonomy" id="883169"/>
    <lineage>
        <taxon>Bacteria</taxon>
        <taxon>Bacillati</taxon>
        <taxon>Actinomycetota</taxon>
        <taxon>Actinomycetes</taxon>
        <taxon>Mycobacteriales</taxon>
        <taxon>Corynebacteriaceae</taxon>
        <taxon>Corynebacterium</taxon>
    </lineage>
</organism>
<name>K0Z2S4_9CORY</name>
<feature type="signal peptide" evidence="2">
    <location>
        <begin position="1"/>
        <end position="20"/>
    </location>
</feature>
<evidence type="ECO:0000313" key="4">
    <source>
        <dbReference type="Proteomes" id="UP000006078"/>
    </source>
</evidence>
<dbReference type="Proteomes" id="UP000006078">
    <property type="component" value="Unassembled WGS sequence"/>
</dbReference>
<dbReference type="RefSeq" id="WP_004601326.1">
    <property type="nucleotide sequence ID" value="NZ_JH815194.1"/>
</dbReference>
<sequence length="153" mass="14550">MATTRRLAGAAAAAALAALAASCTTVTVEEREPGGGAPAEATTTSTPGGEEAAAHAVERPEEPGSPLSSEEADVVAEIEDLGVDTKPLAAEIAAAAHASCAGDDAAVRAAAGLIAVHAGGGDADPEEIAAALADAAEQHLCASGDGGEADAEG</sequence>
<evidence type="ECO:0000313" key="3">
    <source>
        <dbReference type="EMBL" id="EJZ81615.1"/>
    </source>
</evidence>
<comment type="caution">
    <text evidence="3">The sequence shown here is derived from an EMBL/GenBank/DDBJ whole genome shotgun (WGS) entry which is preliminary data.</text>
</comment>
<evidence type="ECO:0000256" key="1">
    <source>
        <dbReference type="SAM" id="MobiDB-lite"/>
    </source>
</evidence>
<evidence type="ECO:0008006" key="5">
    <source>
        <dbReference type="Google" id="ProtNLM"/>
    </source>
</evidence>
<keyword evidence="2" id="KW-0732">Signal</keyword>
<feature type="compositionally biased region" description="Low complexity" evidence="1">
    <location>
        <begin position="38"/>
        <end position="51"/>
    </location>
</feature>
<dbReference type="AlphaFoldDB" id="K0Z2S4"/>
<accession>K0Z2S4</accession>
<dbReference type="HOGENOM" id="CLU_1712480_0_0_11"/>
<feature type="region of interest" description="Disordered" evidence="1">
    <location>
        <begin position="28"/>
        <end position="71"/>
    </location>
</feature>
<proteinExistence type="predicted"/>
<feature type="chain" id="PRO_5003845613" description="DUF732 domain-containing protein" evidence="2">
    <location>
        <begin position="21"/>
        <end position="153"/>
    </location>
</feature>
<evidence type="ECO:0000256" key="2">
    <source>
        <dbReference type="SAM" id="SignalP"/>
    </source>
</evidence>